<feature type="compositionally biased region" description="Basic and acidic residues" evidence="2">
    <location>
        <begin position="582"/>
        <end position="607"/>
    </location>
</feature>
<dbReference type="EMBL" id="QJNS01000365">
    <property type="protein sequence ID" value="RYO78730.1"/>
    <property type="molecule type" value="Genomic_DNA"/>
</dbReference>
<organism evidence="5 6">
    <name type="scientific">Monosporascus cannonballus</name>
    <dbReference type="NCBI Taxonomy" id="155416"/>
    <lineage>
        <taxon>Eukaryota</taxon>
        <taxon>Fungi</taxon>
        <taxon>Dikarya</taxon>
        <taxon>Ascomycota</taxon>
        <taxon>Pezizomycotina</taxon>
        <taxon>Sordariomycetes</taxon>
        <taxon>Xylariomycetidae</taxon>
        <taxon>Xylariales</taxon>
        <taxon>Xylariales incertae sedis</taxon>
        <taxon>Monosporascus</taxon>
    </lineage>
</organism>
<feature type="domain" description="GPI inositol-deacylase winged helix" evidence="3">
    <location>
        <begin position="403"/>
        <end position="476"/>
    </location>
</feature>
<comment type="caution">
    <text evidence="5">The sequence shown here is derived from an EMBL/GenBank/DDBJ whole genome shotgun (WGS) entry which is preliminary data.</text>
</comment>
<dbReference type="Pfam" id="PF22939">
    <property type="entry name" value="WHD_GPIID"/>
    <property type="match status" value="1"/>
</dbReference>
<dbReference type="SUPFAM" id="SSF52540">
    <property type="entry name" value="P-loop containing nucleoside triphosphate hydrolases"/>
    <property type="match status" value="1"/>
</dbReference>
<dbReference type="InterPro" id="IPR027417">
    <property type="entry name" value="P-loop_NTPase"/>
</dbReference>
<dbReference type="PANTHER" id="PTHR10039:SF15">
    <property type="entry name" value="NACHT DOMAIN-CONTAINING PROTEIN"/>
    <property type="match status" value="1"/>
</dbReference>
<protein>
    <recommendedName>
        <fullName evidence="7">AAA+ ATPase domain-containing protein</fullName>
    </recommendedName>
</protein>
<feature type="region of interest" description="Disordered" evidence="2">
    <location>
        <begin position="581"/>
        <end position="662"/>
    </location>
</feature>
<accession>A0ABY0GVV6</accession>
<reference evidence="5 6" key="1">
    <citation type="submission" date="2018-06" db="EMBL/GenBank/DDBJ databases">
        <title>Complete Genomes of Monosporascus.</title>
        <authorList>
            <person name="Robinson A.J."/>
            <person name="Natvig D.O."/>
        </authorList>
    </citation>
    <scope>NUCLEOTIDE SEQUENCE [LARGE SCALE GENOMIC DNA]</scope>
    <source>
        <strain evidence="5 6">CBS 609.92</strain>
    </source>
</reference>
<name>A0ABY0GVV6_9PEZI</name>
<dbReference type="Pfam" id="PF24883">
    <property type="entry name" value="NPHP3_N"/>
    <property type="match status" value="1"/>
</dbReference>
<evidence type="ECO:0000256" key="2">
    <source>
        <dbReference type="SAM" id="MobiDB-lite"/>
    </source>
</evidence>
<evidence type="ECO:0008006" key="7">
    <source>
        <dbReference type="Google" id="ProtNLM"/>
    </source>
</evidence>
<dbReference type="Gene3D" id="3.40.50.300">
    <property type="entry name" value="P-loop containing nucleotide triphosphate hydrolases"/>
    <property type="match status" value="1"/>
</dbReference>
<feature type="domain" description="Nephrocystin 3-like N-terminal" evidence="4">
    <location>
        <begin position="125"/>
        <end position="287"/>
    </location>
</feature>
<dbReference type="InterPro" id="IPR056884">
    <property type="entry name" value="NPHP3-like_N"/>
</dbReference>
<dbReference type="InterPro" id="IPR054471">
    <property type="entry name" value="GPIID_WHD"/>
</dbReference>
<evidence type="ECO:0000259" key="4">
    <source>
        <dbReference type="Pfam" id="PF24883"/>
    </source>
</evidence>
<proteinExistence type="predicted"/>
<evidence type="ECO:0000313" key="5">
    <source>
        <dbReference type="EMBL" id="RYO78730.1"/>
    </source>
</evidence>
<dbReference type="PANTHER" id="PTHR10039">
    <property type="entry name" value="AMELOGENIN"/>
    <property type="match status" value="1"/>
</dbReference>
<evidence type="ECO:0000259" key="3">
    <source>
        <dbReference type="Pfam" id="PF22939"/>
    </source>
</evidence>
<dbReference type="Proteomes" id="UP000294003">
    <property type="component" value="Unassembled WGS sequence"/>
</dbReference>
<gene>
    <name evidence="5" type="ORF">DL762_008550</name>
</gene>
<keyword evidence="6" id="KW-1185">Reference proteome</keyword>
<sequence>MDPLSVTASIVAILQLTSKVIEYLNDVKDASKDRARCAIEASNLYSLLVTLRFRLEEGNSNEPWYASVRALGVENGPLDQYRHALEELQPKTTSGSRIKKMANTLTWKFSKNEVQSDFIARRQEGTGVWFLNSPEFSGWIHGSKQTLFCPGIPGAGKTMVAAIAIDHLLGRMQSDIIGVAYIYCNYKAQADQTTTSLLAAILKQLAQARPSVADPVARLYNRHPDRRTRPSLEEIINALRSVLSNYSSVYVVVDALDECAYKDGTRNQLLATLRDLQSETDMHLMVTLRFIPDIENEFRSTPTLEVRASGADVKRFVLGQIYRLPKCVQRDDELQGFALDKIAEAVDGMFLLARLHVDSLLDKRTKSKVKSTLENLAKGSKALDEAYDEAIKRIDSQLPEDGALAKSVLSWITYAQRPLTIGELCHALAVEPGEDELDRDNIPDVEDILSVCAGLVTVDRESNIIRLVHYTTQDYFERIREHWNPSAQQEIASTCLSYLSLGTFKSGSCPSDEDFEDRVEQYSFLDYAARYWSRHVLTVQEEVSELALSLLQHNNLVSSAVQMSASVEWFLSVLDGEAGFASDRRQPRPRPNRDGRDRPPPSKEDHTPPLIFVSSARIQQGGRLSKAPGPRNAEASSRSLAGLSCPVRGRPTGDGAVGRAAK</sequence>
<keyword evidence="1" id="KW-0677">Repeat</keyword>
<evidence type="ECO:0000256" key="1">
    <source>
        <dbReference type="ARBA" id="ARBA00022737"/>
    </source>
</evidence>
<evidence type="ECO:0000313" key="6">
    <source>
        <dbReference type="Proteomes" id="UP000294003"/>
    </source>
</evidence>